<dbReference type="InterPro" id="IPR008181">
    <property type="entry name" value="dUTPase"/>
</dbReference>
<evidence type="ECO:0000256" key="3">
    <source>
        <dbReference type="ARBA" id="ARBA00006581"/>
    </source>
</evidence>
<dbReference type="GO" id="GO:0046081">
    <property type="term" value="P:dUTP catabolic process"/>
    <property type="evidence" value="ECO:0007669"/>
    <property type="project" value="UniProtKB-UniRule"/>
</dbReference>
<dbReference type="GO" id="GO:0004170">
    <property type="term" value="F:dUTP diphosphatase activity"/>
    <property type="evidence" value="ECO:0007669"/>
    <property type="project" value="UniProtKB-UniRule"/>
</dbReference>
<dbReference type="InterPro" id="IPR029054">
    <property type="entry name" value="dUTPase-like"/>
</dbReference>
<proteinExistence type="inferred from homology"/>
<dbReference type="CDD" id="cd07557">
    <property type="entry name" value="trimeric_dUTPase"/>
    <property type="match status" value="1"/>
</dbReference>
<accession>A0A8C0EA68</accession>
<dbReference type="AlphaFoldDB" id="A0A8C0EA68"/>
<dbReference type="NCBIfam" id="TIGR00576">
    <property type="entry name" value="dut"/>
    <property type="match status" value="1"/>
</dbReference>
<keyword evidence="9" id="KW-0479">Metal-binding</keyword>
<dbReference type="InterPro" id="IPR033704">
    <property type="entry name" value="dUTPase_trimeric"/>
</dbReference>
<dbReference type="GO" id="GO:0006226">
    <property type="term" value="P:dUMP biosynthetic process"/>
    <property type="evidence" value="ECO:0007669"/>
    <property type="project" value="UniProtKB-UniRule"/>
</dbReference>
<evidence type="ECO:0000259" key="10">
    <source>
        <dbReference type="Pfam" id="PF00692"/>
    </source>
</evidence>
<name>A0A8C0EA68_BALMU</name>
<evidence type="ECO:0000256" key="4">
    <source>
        <dbReference type="ARBA" id="ARBA00022801"/>
    </source>
</evidence>
<dbReference type="GeneTree" id="ENSGT00390000018390"/>
<comment type="function">
    <text evidence="9">Involved in nucleotide metabolism via production of dUMP, the immediate precursor of thymidine nucleotides, and decreases the intracellular concentration of dUTP so that uracil cannot be incorporated into DNA.</text>
</comment>
<dbReference type="EC" id="3.6.1.23" evidence="9"/>
<evidence type="ECO:0000256" key="5">
    <source>
        <dbReference type="ARBA" id="ARBA00022842"/>
    </source>
</evidence>
<dbReference type="FunFam" id="2.70.40.10:FF:000004">
    <property type="entry name" value="Deoxyuridine triphosphatase"/>
    <property type="match status" value="1"/>
</dbReference>
<dbReference type="PANTHER" id="PTHR11241:SF0">
    <property type="entry name" value="DEOXYURIDINE 5'-TRIPHOSPHATE NUCLEOTIDOHYDROLASE"/>
    <property type="match status" value="1"/>
</dbReference>
<keyword evidence="5 9" id="KW-0460">Magnesium</keyword>
<evidence type="ECO:0000313" key="11">
    <source>
        <dbReference type="Ensembl" id="ENSBMSP00010031285.1"/>
    </source>
</evidence>
<dbReference type="UniPathway" id="UPA00610">
    <property type="reaction ID" value="UER00666"/>
</dbReference>
<evidence type="ECO:0000256" key="8">
    <source>
        <dbReference type="ARBA" id="ARBA00057946"/>
    </source>
</evidence>
<dbReference type="Pfam" id="PF00692">
    <property type="entry name" value="dUTPase"/>
    <property type="match status" value="1"/>
</dbReference>
<keyword evidence="6 9" id="KW-0546">Nucleotide metabolism</keyword>
<evidence type="ECO:0000256" key="1">
    <source>
        <dbReference type="ARBA" id="ARBA00001946"/>
    </source>
</evidence>
<comment type="function">
    <text evidence="8">Catalyzes the cleavage of 2'-deoxyuridine 5'-triphosphate (dUTP) into 2'-deoxyuridine 5'-monophosphate (dUMP) and inorganic pyrophosphate and through its action efficiently prevents uracil misincorporation into DNA and at the same time provides dUMP, the substrate for de novo thymidylate biosynthesis. Inhibits peroxisome proliferator-activated receptor (PPAR) activity by binding of its N-terminal to PPAR, preventing the latter's dimerization with retinoid X receptor. Essential for embryonic development.</text>
</comment>
<sequence>MPCSQETQVISPSKVARLAEEGGIPLHFAQLSEHTATQTKGSTRTAGSDLYSAYDCAVPPMEKALVKTDIQILLPSGCYGRVAPCSSLAAKHFIDVEAGVRDEDYRGNVGVVLFNCGKEKFEVKKCDEIAQLICEQIFFYPEIEEVQVLDDTVRGSGGFGSTGKNLKCMPRTENEKMFLEKKDLLKVKKKRKEKGNHFSRKVKNIFHIFSNKSFVL</sequence>
<comment type="catalytic activity">
    <reaction evidence="7 9">
        <text>dUTP + H2O = dUMP + diphosphate + H(+)</text>
        <dbReference type="Rhea" id="RHEA:10248"/>
        <dbReference type="ChEBI" id="CHEBI:15377"/>
        <dbReference type="ChEBI" id="CHEBI:15378"/>
        <dbReference type="ChEBI" id="CHEBI:33019"/>
        <dbReference type="ChEBI" id="CHEBI:61555"/>
        <dbReference type="ChEBI" id="CHEBI:246422"/>
        <dbReference type="EC" id="3.6.1.23"/>
    </reaction>
</comment>
<dbReference type="GO" id="GO:0000287">
    <property type="term" value="F:magnesium ion binding"/>
    <property type="evidence" value="ECO:0007669"/>
    <property type="project" value="UniProtKB-UniRule"/>
</dbReference>
<evidence type="ECO:0000256" key="9">
    <source>
        <dbReference type="RuleBase" id="RU367024"/>
    </source>
</evidence>
<evidence type="ECO:0000256" key="2">
    <source>
        <dbReference type="ARBA" id="ARBA00005142"/>
    </source>
</evidence>
<dbReference type="SUPFAM" id="SSF51283">
    <property type="entry name" value="dUTPase-like"/>
    <property type="match status" value="1"/>
</dbReference>
<keyword evidence="4 9" id="KW-0378">Hydrolase</keyword>
<dbReference type="Ensembl" id="ENSBMST00010034385.1">
    <property type="protein sequence ID" value="ENSBMSP00010031285.1"/>
    <property type="gene ID" value="ENSBMSG00010022542.1"/>
</dbReference>
<dbReference type="InterPro" id="IPR036157">
    <property type="entry name" value="dUTPase-like_sf"/>
</dbReference>
<dbReference type="PANTHER" id="PTHR11241">
    <property type="entry name" value="DEOXYURIDINE 5'-TRIPHOSPHATE NUCLEOTIDOHYDROLASE"/>
    <property type="match status" value="1"/>
</dbReference>
<comment type="similarity">
    <text evidence="3 9">Belongs to the dUTPase family.</text>
</comment>
<evidence type="ECO:0000256" key="6">
    <source>
        <dbReference type="ARBA" id="ARBA00023080"/>
    </source>
</evidence>
<dbReference type="Gene3D" id="2.70.40.10">
    <property type="match status" value="1"/>
</dbReference>
<comment type="cofactor">
    <cofactor evidence="1 9">
        <name>Mg(2+)</name>
        <dbReference type="ChEBI" id="CHEBI:18420"/>
    </cofactor>
</comment>
<protein>
    <recommendedName>
        <fullName evidence="9">Deoxyuridine 5'-triphosphate nucleotidohydrolase</fullName>
        <shortName evidence="9">dUTPase</shortName>
        <ecNumber evidence="9">3.6.1.23</ecNumber>
    </recommendedName>
    <alternativeName>
        <fullName evidence="9">dUTP pyrophosphatase</fullName>
    </alternativeName>
</protein>
<organism evidence="11">
    <name type="scientific">Balaenoptera musculus</name>
    <name type="common">Blue whale</name>
    <dbReference type="NCBI Taxonomy" id="9771"/>
    <lineage>
        <taxon>Eukaryota</taxon>
        <taxon>Metazoa</taxon>
        <taxon>Chordata</taxon>
        <taxon>Craniata</taxon>
        <taxon>Vertebrata</taxon>
        <taxon>Euteleostomi</taxon>
        <taxon>Mammalia</taxon>
        <taxon>Eutheria</taxon>
        <taxon>Laurasiatheria</taxon>
        <taxon>Artiodactyla</taxon>
        <taxon>Whippomorpha</taxon>
        <taxon>Cetacea</taxon>
        <taxon>Mysticeti</taxon>
        <taxon>Balaenopteridae</taxon>
        <taxon>Balaenoptera</taxon>
    </lineage>
</organism>
<comment type="pathway">
    <text evidence="2 9">Pyrimidine metabolism; dUMP biosynthesis; dUMP from dCTP (dUTP route): step 2/2.</text>
</comment>
<reference evidence="11" key="1">
    <citation type="submission" date="2023-09" db="UniProtKB">
        <authorList>
            <consortium name="Ensembl"/>
        </authorList>
    </citation>
    <scope>IDENTIFICATION</scope>
</reference>
<feature type="domain" description="dUTPase-like" evidence="10">
    <location>
        <begin position="38"/>
        <end position="163"/>
    </location>
</feature>
<evidence type="ECO:0000256" key="7">
    <source>
        <dbReference type="ARBA" id="ARBA00047686"/>
    </source>
</evidence>